<evidence type="ECO:0000256" key="4">
    <source>
        <dbReference type="SAM" id="MobiDB-lite"/>
    </source>
</evidence>
<organism evidence="6 7">
    <name type="scientific">Basidiobolus ranarum</name>
    <dbReference type="NCBI Taxonomy" id="34480"/>
    <lineage>
        <taxon>Eukaryota</taxon>
        <taxon>Fungi</taxon>
        <taxon>Fungi incertae sedis</taxon>
        <taxon>Zoopagomycota</taxon>
        <taxon>Entomophthoromycotina</taxon>
        <taxon>Basidiobolomycetes</taxon>
        <taxon>Basidiobolales</taxon>
        <taxon>Basidiobolaceae</taxon>
        <taxon>Basidiobolus</taxon>
    </lineage>
</organism>
<name>A0ABR2WFC0_9FUNG</name>
<dbReference type="InterPro" id="IPR001461">
    <property type="entry name" value="Aspartic_peptidase_A1"/>
</dbReference>
<dbReference type="InterPro" id="IPR001969">
    <property type="entry name" value="Aspartic_peptidase_AS"/>
</dbReference>
<feature type="compositionally biased region" description="Polar residues" evidence="4">
    <location>
        <begin position="362"/>
        <end position="378"/>
    </location>
</feature>
<comment type="similarity">
    <text evidence="1 3">Belongs to the peptidase A1 family.</text>
</comment>
<protein>
    <submittedName>
        <fullName evidence="6">Aspartic proteinase</fullName>
        <ecNumber evidence="6">3.4.23.25</ecNumber>
    </submittedName>
</protein>
<dbReference type="Proteomes" id="UP001479436">
    <property type="component" value="Unassembled WGS sequence"/>
</dbReference>
<dbReference type="GO" id="GO:0004190">
    <property type="term" value="F:aspartic-type endopeptidase activity"/>
    <property type="evidence" value="ECO:0007669"/>
    <property type="project" value="UniProtKB-EC"/>
</dbReference>
<keyword evidence="2 3" id="KW-0064">Aspartyl protease</keyword>
<keyword evidence="3 6" id="KW-0378">Hydrolase</keyword>
<evidence type="ECO:0000256" key="2">
    <source>
        <dbReference type="ARBA" id="ARBA00022750"/>
    </source>
</evidence>
<accession>A0ABR2WFC0</accession>
<dbReference type="SUPFAM" id="SSF50630">
    <property type="entry name" value="Acid proteases"/>
    <property type="match status" value="1"/>
</dbReference>
<evidence type="ECO:0000256" key="1">
    <source>
        <dbReference type="ARBA" id="ARBA00007447"/>
    </source>
</evidence>
<sequence length="449" mass="48262">MDLTSNRPSKNFRSQLELSVVQLQYKYDHIKNSTHLHKRNGSFQLSNSYDLSYFGEITIGTPPQKFNVIFDTGSSDLWVPSSKCISFACHTHRNFNAAKSSTYHRLGGSFSLEYGTGSASGLISQDVCTIAGKIIPNQQFGLTLKESSTFADITADGVMGMGFLSISGMHVKPPFYNMIDEKLVNSTMFGVWLGGYPNNGQVTFGGLDPNHYMGSLSWIDVYEQNYWSVDLNDFSVNGTSISPVSNIAVIDTGTSLIIIPDSDAEAINSALGGIALGSGLYQLSCSGLPTVEITLGGLQFSLSPEQYLFQEDDTCISGFASAGSQETMWIMGDVFLRAFYTAFDMSDSPRIGFAVAAKDGNGTQNSSAHLHNPPNANDGQIPLDSASSQQSATSTSQPPMATSLVNPEPTPSTSGNSNSKSSDGKPLLNPLTILNGIAIIFAGYWNYCI</sequence>
<feature type="domain" description="Peptidase A1" evidence="5">
    <location>
        <begin position="53"/>
        <end position="354"/>
    </location>
</feature>
<dbReference type="PRINTS" id="PR00792">
    <property type="entry name" value="PEPSIN"/>
</dbReference>
<dbReference type="InterPro" id="IPR033121">
    <property type="entry name" value="PEPTIDASE_A1"/>
</dbReference>
<dbReference type="EMBL" id="JASJQH010002411">
    <property type="protein sequence ID" value="KAK9760215.1"/>
    <property type="molecule type" value="Genomic_DNA"/>
</dbReference>
<evidence type="ECO:0000256" key="3">
    <source>
        <dbReference type="RuleBase" id="RU000454"/>
    </source>
</evidence>
<dbReference type="Gene3D" id="2.40.70.10">
    <property type="entry name" value="Acid Proteases"/>
    <property type="match status" value="2"/>
</dbReference>
<dbReference type="EC" id="3.4.23.25" evidence="6"/>
<reference evidence="6 7" key="1">
    <citation type="submission" date="2023-04" db="EMBL/GenBank/DDBJ databases">
        <title>Genome of Basidiobolus ranarum AG-B5.</title>
        <authorList>
            <person name="Stajich J.E."/>
            <person name="Carter-House D."/>
            <person name="Gryganskyi A."/>
        </authorList>
    </citation>
    <scope>NUCLEOTIDE SEQUENCE [LARGE SCALE GENOMIC DNA]</scope>
    <source>
        <strain evidence="6 7">AG-B5</strain>
    </source>
</reference>
<keyword evidence="3" id="KW-0645">Protease</keyword>
<dbReference type="PROSITE" id="PS00141">
    <property type="entry name" value="ASP_PROTEASE"/>
    <property type="match status" value="2"/>
</dbReference>
<dbReference type="PROSITE" id="PS51767">
    <property type="entry name" value="PEPTIDASE_A1"/>
    <property type="match status" value="1"/>
</dbReference>
<comment type="caution">
    <text evidence="6">The sequence shown here is derived from an EMBL/GenBank/DDBJ whole genome shotgun (WGS) entry which is preliminary data.</text>
</comment>
<dbReference type="InterPro" id="IPR021109">
    <property type="entry name" value="Peptidase_aspartic_dom_sf"/>
</dbReference>
<keyword evidence="7" id="KW-1185">Reference proteome</keyword>
<feature type="region of interest" description="Disordered" evidence="4">
    <location>
        <begin position="362"/>
        <end position="424"/>
    </location>
</feature>
<evidence type="ECO:0000313" key="6">
    <source>
        <dbReference type="EMBL" id="KAK9760215.1"/>
    </source>
</evidence>
<proteinExistence type="inferred from homology"/>
<dbReference type="PANTHER" id="PTHR47966:SF51">
    <property type="entry name" value="BETA-SITE APP-CLEAVING ENZYME, ISOFORM A-RELATED"/>
    <property type="match status" value="1"/>
</dbReference>
<dbReference type="Pfam" id="PF00026">
    <property type="entry name" value="Asp"/>
    <property type="match status" value="1"/>
</dbReference>
<evidence type="ECO:0000259" key="5">
    <source>
        <dbReference type="PROSITE" id="PS51767"/>
    </source>
</evidence>
<feature type="compositionally biased region" description="Low complexity" evidence="4">
    <location>
        <begin position="385"/>
        <end position="397"/>
    </location>
</feature>
<feature type="compositionally biased region" description="Low complexity" evidence="4">
    <location>
        <begin position="411"/>
        <end position="424"/>
    </location>
</feature>
<dbReference type="PANTHER" id="PTHR47966">
    <property type="entry name" value="BETA-SITE APP-CLEAVING ENZYME, ISOFORM A-RELATED"/>
    <property type="match status" value="1"/>
</dbReference>
<evidence type="ECO:0000313" key="7">
    <source>
        <dbReference type="Proteomes" id="UP001479436"/>
    </source>
</evidence>
<gene>
    <name evidence="6" type="primary">APR1_11</name>
    <name evidence="6" type="ORF">K7432_016017</name>
</gene>